<dbReference type="PANTHER" id="PTHR22941">
    <property type="entry name" value="SERPENTINE RECEPTOR"/>
    <property type="match status" value="1"/>
</dbReference>
<keyword evidence="1" id="KW-0472">Membrane</keyword>
<feature type="transmembrane region" description="Helical" evidence="1">
    <location>
        <begin position="272"/>
        <end position="291"/>
    </location>
</feature>
<dbReference type="PANTHER" id="PTHR22941:SF11">
    <property type="entry name" value="SERPENTINE RECEPTOR, CLASS H"/>
    <property type="match status" value="1"/>
</dbReference>
<proteinExistence type="predicted"/>
<feature type="transmembrane region" description="Helical" evidence="1">
    <location>
        <begin position="18"/>
        <end position="38"/>
    </location>
</feature>
<reference evidence="2" key="1">
    <citation type="submission" date="2022-11" db="EMBL/GenBank/DDBJ databases">
        <authorList>
            <person name="Kikuchi T."/>
        </authorList>
    </citation>
    <scope>NUCLEOTIDE SEQUENCE</scope>
    <source>
        <strain evidence="2">PS1010</strain>
    </source>
</reference>
<dbReference type="InterPro" id="IPR053220">
    <property type="entry name" value="Nematode_rcpt-like_serp_H"/>
</dbReference>
<keyword evidence="3" id="KW-1185">Reference proteome</keyword>
<organism evidence="2 3">
    <name type="scientific">Caenorhabditis angaria</name>
    <dbReference type="NCBI Taxonomy" id="860376"/>
    <lineage>
        <taxon>Eukaryota</taxon>
        <taxon>Metazoa</taxon>
        <taxon>Ecdysozoa</taxon>
        <taxon>Nematoda</taxon>
        <taxon>Chromadorea</taxon>
        <taxon>Rhabditida</taxon>
        <taxon>Rhabditina</taxon>
        <taxon>Rhabditomorpha</taxon>
        <taxon>Rhabditoidea</taxon>
        <taxon>Rhabditidae</taxon>
        <taxon>Peloderinae</taxon>
        <taxon>Caenorhabditis</taxon>
    </lineage>
</organism>
<feature type="transmembrane region" description="Helical" evidence="1">
    <location>
        <begin position="50"/>
        <end position="73"/>
    </location>
</feature>
<feature type="transmembrane region" description="Helical" evidence="1">
    <location>
        <begin position="243"/>
        <end position="266"/>
    </location>
</feature>
<sequence length="326" mass="37825">MCYDSNSILNSPKTVPKVFWTITILSIFIHIFGAFCILQKTPKSVKSVRFWLFNFHLWSLLLDFVLGFAITPFFFLPTLTFRAFGFLEGFERIVPYLVVLVLAGTGYSLVFLLENRYNCLKILEFSKWRKTFRVIFYVANTVFLFAFPLISVVYVPDQKLGRIQAIQLLPCLAEIPDFFVVVTDKTQVKNIVLVIFLTVFIIVFQSIFFAWSIIRISDFSKNISKHTIALQRKFIKSILIQKLIPSASLLPPIFYIFLCIFTTFHWQKLTNLSIFLVNLHGIIGSAAMLFLHKTYKNTVIDLVYCRRQINGTPMEVNNYWVKSLPS</sequence>
<name>A0A9P1IL77_9PELO</name>
<gene>
    <name evidence="2" type="ORF">CAMP_LOCUS10101</name>
</gene>
<dbReference type="Pfam" id="PF10318">
    <property type="entry name" value="7TM_GPCR_Srh"/>
    <property type="match status" value="1"/>
</dbReference>
<dbReference type="EMBL" id="CANHGI010000004">
    <property type="protein sequence ID" value="CAI5447464.1"/>
    <property type="molecule type" value="Genomic_DNA"/>
</dbReference>
<evidence type="ECO:0000256" key="1">
    <source>
        <dbReference type="SAM" id="Phobius"/>
    </source>
</evidence>
<dbReference type="InterPro" id="IPR019422">
    <property type="entry name" value="7TM_GPCR_serpentine_rcpt_Srh"/>
</dbReference>
<comment type="caution">
    <text evidence="2">The sequence shown here is derived from an EMBL/GenBank/DDBJ whole genome shotgun (WGS) entry which is preliminary data.</text>
</comment>
<evidence type="ECO:0000313" key="2">
    <source>
        <dbReference type="EMBL" id="CAI5447464.1"/>
    </source>
</evidence>
<evidence type="ECO:0000313" key="3">
    <source>
        <dbReference type="Proteomes" id="UP001152747"/>
    </source>
</evidence>
<dbReference type="SUPFAM" id="SSF81321">
    <property type="entry name" value="Family A G protein-coupled receptor-like"/>
    <property type="match status" value="1"/>
</dbReference>
<dbReference type="Proteomes" id="UP001152747">
    <property type="component" value="Unassembled WGS sequence"/>
</dbReference>
<feature type="transmembrane region" description="Helical" evidence="1">
    <location>
        <begin position="93"/>
        <end position="113"/>
    </location>
</feature>
<feature type="transmembrane region" description="Helical" evidence="1">
    <location>
        <begin position="191"/>
        <end position="214"/>
    </location>
</feature>
<keyword evidence="1" id="KW-1133">Transmembrane helix</keyword>
<protein>
    <recommendedName>
        <fullName evidence="4">Serpentine Receptor, class H</fullName>
    </recommendedName>
</protein>
<keyword evidence="1" id="KW-0812">Transmembrane</keyword>
<evidence type="ECO:0008006" key="4">
    <source>
        <dbReference type="Google" id="ProtNLM"/>
    </source>
</evidence>
<feature type="transmembrane region" description="Helical" evidence="1">
    <location>
        <begin position="134"/>
        <end position="155"/>
    </location>
</feature>
<accession>A0A9P1IL77</accession>
<dbReference type="AlphaFoldDB" id="A0A9P1IL77"/>